<dbReference type="InterPro" id="IPR026906">
    <property type="entry name" value="LRR_5"/>
</dbReference>
<dbReference type="Proteomes" id="UP001470230">
    <property type="component" value="Unassembled WGS sequence"/>
</dbReference>
<dbReference type="Gene3D" id="3.80.10.10">
    <property type="entry name" value="Ribonuclease Inhibitor"/>
    <property type="match status" value="1"/>
</dbReference>
<evidence type="ECO:0000313" key="2">
    <source>
        <dbReference type="Proteomes" id="UP001470230"/>
    </source>
</evidence>
<gene>
    <name evidence="1" type="ORF">M9Y10_000322</name>
</gene>
<evidence type="ECO:0000313" key="1">
    <source>
        <dbReference type="EMBL" id="KAK8898062.1"/>
    </source>
</evidence>
<sequence length="129" mass="15097">MQTILQEGIRYSIDETENTASVIKCVSYKPNVIIQRTIKYESKEYIVTSIAELRTIEQNAFYTSKLESINNPAHVTQISQYTFFACYELVRVDFEKLKNLHSQNQRSKASPFQRVLLNWKKDGAQEQRI</sequence>
<dbReference type="Pfam" id="PF13306">
    <property type="entry name" value="LRR_5"/>
    <property type="match status" value="1"/>
</dbReference>
<keyword evidence="2" id="KW-1185">Reference proteome</keyword>
<comment type="caution">
    <text evidence="1">The sequence shown here is derived from an EMBL/GenBank/DDBJ whole genome shotgun (WGS) entry which is preliminary data.</text>
</comment>
<dbReference type="EMBL" id="JAPFFF010000001">
    <property type="protein sequence ID" value="KAK8898062.1"/>
    <property type="molecule type" value="Genomic_DNA"/>
</dbReference>
<organism evidence="1 2">
    <name type="scientific">Tritrichomonas musculus</name>
    <dbReference type="NCBI Taxonomy" id="1915356"/>
    <lineage>
        <taxon>Eukaryota</taxon>
        <taxon>Metamonada</taxon>
        <taxon>Parabasalia</taxon>
        <taxon>Tritrichomonadida</taxon>
        <taxon>Tritrichomonadidae</taxon>
        <taxon>Tritrichomonas</taxon>
    </lineage>
</organism>
<accession>A0ABR2L4D5</accession>
<proteinExistence type="predicted"/>
<dbReference type="InterPro" id="IPR032675">
    <property type="entry name" value="LRR_dom_sf"/>
</dbReference>
<name>A0ABR2L4D5_9EUKA</name>
<reference evidence="1 2" key="1">
    <citation type="submission" date="2024-04" db="EMBL/GenBank/DDBJ databases">
        <title>Tritrichomonas musculus Genome.</title>
        <authorList>
            <person name="Alves-Ferreira E."/>
            <person name="Grigg M."/>
            <person name="Lorenzi H."/>
            <person name="Galac M."/>
        </authorList>
    </citation>
    <scope>NUCLEOTIDE SEQUENCE [LARGE SCALE GENOMIC DNA]</scope>
    <source>
        <strain evidence="1 2">EAF2021</strain>
    </source>
</reference>
<protein>
    <submittedName>
        <fullName evidence="1">Uncharacterized protein</fullName>
    </submittedName>
</protein>